<evidence type="ECO:0000313" key="1">
    <source>
        <dbReference type="EMBL" id="KAF2834210.1"/>
    </source>
</evidence>
<dbReference type="OrthoDB" id="5242955at2759"/>
<dbReference type="AlphaFoldDB" id="A0A9P4VLJ4"/>
<evidence type="ECO:0000313" key="2">
    <source>
        <dbReference type="Proteomes" id="UP000799429"/>
    </source>
</evidence>
<name>A0A9P4VLJ4_9PEZI</name>
<proteinExistence type="predicted"/>
<dbReference type="EMBL" id="MU006125">
    <property type="protein sequence ID" value="KAF2834210.1"/>
    <property type="molecule type" value="Genomic_DNA"/>
</dbReference>
<protein>
    <submittedName>
        <fullName evidence="1">Uncharacterized protein</fullName>
    </submittedName>
</protein>
<feature type="non-terminal residue" evidence="1">
    <location>
        <position position="1"/>
    </location>
</feature>
<accession>A0A9P4VLJ4</accession>
<organism evidence="1 2">
    <name type="scientific">Patellaria atrata CBS 101060</name>
    <dbReference type="NCBI Taxonomy" id="1346257"/>
    <lineage>
        <taxon>Eukaryota</taxon>
        <taxon>Fungi</taxon>
        <taxon>Dikarya</taxon>
        <taxon>Ascomycota</taxon>
        <taxon>Pezizomycotina</taxon>
        <taxon>Dothideomycetes</taxon>
        <taxon>Dothideomycetes incertae sedis</taxon>
        <taxon>Patellariales</taxon>
        <taxon>Patellariaceae</taxon>
        <taxon>Patellaria</taxon>
    </lineage>
</organism>
<gene>
    <name evidence="1" type="ORF">M501DRAFT_909691</name>
</gene>
<comment type="caution">
    <text evidence="1">The sequence shown here is derived from an EMBL/GenBank/DDBJ whole genome shotgun (WGS) entry which is preliminary data.</text>
</comment>
<feature type="non-terminal residue" evidence="1">
    <location>
        <position position="148"/>
    </location>
</feature>
<reference evidence="1" key="1">
    <citation type="journal article" date="2020" name="Stud. Mycol.">
        <title>101 Dothideomycetes genomes: a test case for predicting lifestyles and emergence of pathogens.</title>
        <authorList>
            <person name="Haridas S."/>
            <person name="Albert R."/>
            <person name="Binder M."/>
            <person name="Bloem J."/>
            <person name="Labutti K."/>
            <person name="Salamov A."/>
            <person name="Andreopoulos B."/>
            <person name="Baker S."/>
            <person name="Barry K."/>
            <person name="Bills G."/>
            <person name="Bluhm B."/>
            <person name="Cannon C."/>
            <person name="Castanera R."/>
            <person name="Culley D."/>
            <person name="Daum C."/>
            <person name="Ezra D."/>
            <person name="Gonzalez J."/>
            <person name="Henrissat B."/>
            <person name="Kuo A."/>
            <person name="Liang C."/>
            <person name="Lipzen A."/>
            <person name="Lutzoni F."/>
            <person name="Magnuson J."/>
            <person name="Mondo S."/>
            <person name="Nolan M."/>
            <person name="Ohm R."/>
            <person name="Pangilinan J."/>
            <person name="Park H.-J."/>
            <person name="Ramirez L."/>
            <person name="Alfaro M."/>
            <person name="Sun H."/>
            <person name="Tritt A."/>
            <person name="Yoshinaga Y."/>
            <person name="Zwiers L.-H."/>
            <person name="Turgeon B."/>
            <person name="Goodwin S."/>
            <person name="Spatafora J."/>
            <person name="Crous P."/>
            <person name="Grigoriev I."/>
        </authorList>
    </citation>
    <scope>NUCLEOTIDE SEQUENCE</scope>
    <source>
        <strain evidence="1">CBS 101060</strain>
    </source>
</reference>
<dbReference type="Proteomes" id="UP000799429">
    <property type="component" value="Unassembled WGS sequence"/>
</dbReference>
<keyword evidence="2" id="KW-1185">Reference proteome</keyword>
<sequence>LQLQDLLAALVSALQTLPASRYLPSNCGGKNLLDDMSKLMTVVNTDDFGTDRITPLLKADLNDEPDEVTWNKVYDAIAESTLPLPSRITLSTNTIAPQHGQLRELHVDVPDLFEAFFGDVAGLDPAAQAVFDKCKEGDNPFYREESGW</sequence>